<comment type="caution">
    <text evidence="2">The sequence shown here is derived from an EMBL/GenBank/DDBJ whole genome shotgun (WGS) entry which is preliminary data.</text>
</comment>
<evidence type="ECO:0000259" key="1">
    <source>
        <dbReference type="Pfam" id="PF13701"/>
    </source>
</evidence>
<dbReference type="EMBL" id="BNEA01000015">
    <property type="protein sequence ID" value="GHI54009.1"/>
    <property type="molecule type" value="Genomic_DNA"/>
</dbReference>
<proteinExistence type="predicted"/>
<sequence>MLRAEPAVFGPVASDPTVSRLVDTLAVGGTRVRTALRAARANVREHVWKPAGDAAPDTGGQVTVDLEGVTVLAHSEKRDAAATWKKSFGHHPLMGFVGHGRGGSGEPVTGLLRPGSAGSNTAARLALAQLPNPTGPGPAAETVPAGRQTLIRTDSGGGTHTFVVWPATTRPGPPARKP</sequence>
<keyword evidence="3" id="KW-1185">Reference proteome</keyword>
<protein>
    <recommendedName>
        <fullName evidence="1">Transposase DDE domain-containing protein</fullName>
    </recommendedName>
</protein>
<dbReference type="Pfam" id="PF13701">
    <property type="entry name" value="DDE_Tnp_1_4"/>
    <property type="match status" value="1"/>
</dbReference>
<evidence type="ECO:0000313" key="3">
    <source>
        <dbReference type="Proteomes" id="UP000646738"/>
    </source>
</evidence>
<organism evidence="2 3">
    <name type="scientific">Streptomyces rubradiris</name>
    <name type="common">Streptomyces achromogenes subsp. rubradiris</name>
    <dbReference type="NCBI Taxonomy" id="285531"/>
    <lineage>
        <taxon>Bacteria</taxon>
        <taxon>Bacillati</taxon>
        <taxon>Actinomycetota</taxon>
        <taxon>Actinomycetes</taxon>
        <taxon>Kitasatosporales</taxon>
        <taxon>Streptomycetaceae</taxon>
        <taxon>Streptomyces</taxon>
    </lineage>
</organism>
<evidence type="ECO:0000313" key="2">
    <source>
        <dbReference type="EMBL" id="GHI54009.1"/>
    </source>
</evidence>
<gene>
    <name evidence="2" type="ORF">Srubr_38550</name>
</gene>
<dbReference type="InterPro" id="IPR025668">
    <property type="entry name" value="Tnp_DDE_dom"/>
</dbReference>
<name>A0ABQ3RDT6_STRRR</name>
<dbReference type="Proteomes" id="UP000646738">
    <property type="component" value="Unassembled WGS sequence"/>
</dbReference>
<accession>A0ABQ3RDT6</accession>
<reference evidence="3" key="1">
    <citation type="submission" date="2023-07" db="EMBL/GenBank/DDBJ databases">
        <title>Whole genome shotgun sequence of Streptomyces achromogenes subsp. rubradiris NBRC 14000.</title>
        <authorList>
            <person name="Komaki H."/>
            <person name="Tamura T."/>
        </authorList>
    </citation>
    <scope>NUCLEOTIDE SEQUENCE [LARGE SCALE GENOMIC DNA]</scope>
    <source>
        <strain evidence="3">NBRC 14000</strain>
    </source>
</reference>
<feature type="domain" description="Transposase DDE" evidence="1">
    <location>
        <begin position="9"/>
        <end position="166"/>
    </location>
</feature>